<evidence type="ECO:0000313" key="1">
    <source>
        <dbReference type="EMBL" id="MBB4611310.1"/>
    </source>
</evidence>
<name>A0ABR6KDW4_9SPHN</name>
<sequence>MNGGTFRVGQFILESTNRHQPRSYFRCVGLLPIPKFRVSKYEFKHGANTYFAAPKDTASAYLAQHQQRALLYLNSQLTSEIHSERSLMAVPFFALGKTAWAKLLIYAHANVAIEGRPATKAVAPMYDKEIMLYIARLMAGKIERGAEVE</sequence>
<accession>A0ABR6KDW4</accession>
<dbReference type="EMBL" id="JACHNX010000024">
    <property type="protein sequence ID" value="MBB4611310.1"/>
    <property type="molecule type" value="Genomic_DNA"/>
</dbReference>
<dbReference type="Pfam" id="PF10134">
    <property type="entry name" value="RPA"/>
    <property type="match status" value="1"/>
</dbReference>
<reference evidence="1 2" key="1">
    <citation type="submission" date="2020-08" db="EMBL/GenBank/DDBJ databases">
        <title>Genomic Encyclopedia of Type Strains, Phase IV (KMG-IV): sequencing the most valuable type-strain genomes for metagenomic binning, comparative biology and taxonomic classification.</title>
        <authorList>
            <person name="Goeker M."/>
        </authorList>
    </citation>
    <scope>NUCLEOTIDE SEQUENCE [LARGE SCALE GENOMIC DNA]</scope>
    <source>
        <strain evidence="1 2">DSM 14562</strain>
    </source>
</reference>
<gene>
    <name evidence="1" type="ORF">GGQ89_003557</name>
</gene>
<keyword evidence="2" id="KW-1185">Reference proteome</keyword>
<dbReference type="RefSeq" id="WP_240456321.1">
    <property type="nucleotide sequence ID" value="NZ_JACHNX010000024.1"/>
</dbReference>
<protein>
    <submittedName>
        <fullName evidence="1">Uncharacterized protein</fullName>
    </submittedName>
</protein>
<evidence type="ECO:0000313" key="2">
    <source>
        <dbReference type="Proteomes" id="UP000584663"/>
    </source>
</evidence>
<dbReference type="Proteomes" id="UP000584663">
    <property type="component" value="Unassembled WGS sequence"/>
</dbReference>
<comment type="caution">
    <text evidence="1">The sequence shown here is derived from an EMBL/GenBank/DDBJ whole genome shotgun (WGS) entry which is preliminary data.</text>
</comment>
<dbReference type="InterPro" id="IPR018777">
    <property type="entry name" value="Replication_initiator_prot_A"/>
</dbReference>
<proteinExistence type="predicted"/>
<organism evidence="1 2">
    <name type="scientific">Sphingomonas yabuuchiae</name>
    <dbReference type="NCBI Taxonomy" id="172044"/>
    <lineage>
        <taxon>Bacteria</taxon>
        <taxon>Pseudomonadati</taxon>
        <taxon>Pseudomonadota</taxon>
        <taxon>Alphaproteobacteria</taxon>
        <taxon>Sphingomonadales</taxon>
        <taxon>Sphingomonadaceae</taxon>
        <taxon>Sphingomonas</taxon>
    </lineage>
</organism>